<evidence type="ECO:0000313" key="3">
    <source>
        <dbReference type="Proteomes" id="UP000463224"/>
    </source>
</evidence>
<gene>
    <name evidence="2" type="ORF">GN330_16445</name>
</gene>
<evidence type="ECO:0000313" key="2">
    <source>
        <dbReference type="EMBL" id="MVA98838.1"/>
    </source>
</evidence>
<keyword evidence="1" id="KW-0732">Signal</keyword>
<proteinExistence type="predicted"/>
<feature type="chain" id="PRO_5032422243" description="Tip attachment protein J domain-containing protein" evidence="1">
    <location>
        <begin position="22"/>
        <end position="672"/>
    </location>
</feature>
<organism evidence="2 3">
    <name type="scientific">Nitratireductor arenosus</name>
    <dbReference type="NCBI Taxonomy" id="2682096"/>
    <lineage>
        <taxon>Bacteria</taxon>
        <taxon>Pseudomonadati</taxon>
        <taxon>Pseudomonadota</taxon>
        <taxon>Alphaproteobacteria</taxon>
        <taxon>Hyphomicrobiales</taxon>
        <taxon>Phyllobacteriaceae</taxon>
        <taxon>Nitratireductor</taxon>
    </lineage>
</organism>
<feature type="signal peptide" evidence="1">
    <location>
        <begin position="1"/>
        <end position="21"/>
    </location>
</feature>
<reference evidence="2 3" key="1">
    <citation type="submission" date="2019-12" db="EMBL/GenBank/DDBJ databases">
        <title>Nitratireductor arenosus sp. nov., Isolated from sea sand, Jeju island, South Korea.</title>
        <authorList>
            <person name="Kim W."/>
        </authorList>
    </citation>
    <scope>NUCLEOTIDE SEQUENCE [LARGE SCALE GENOMIC DNA]</scope>
    <source>
        <strain evidence="2 3">CAU 1489</strain>
    </source>
</reference>
<evidence type="ECO:0008006" key="4">
    <source>
        <dbReference type="Google" id="ProtNLM"/>
    </source>
</evidence>
<evidence type="ECO:0000256" key="1">
    <source>
        <dbReference type="SAM" id="SignalP"/>
    </source>
</evidence>
<dbReference type="Proteomes" id="UP000463224">
    <property type="component" value="Unassembled WGS sequence"/>
</dbReference>
<comment type="caution">
    <text evidence="2">The sequence shown here is derived from an EMBL/GenBank/DDBJ whole genome shotgun (WGS) entry which is preliminary data.</text>
</comment>
<keyword evidence="3" id="KW-1185">Reference proteome</keyword>
<name>A0A844QLB1_9HYPH</name>
<dbReference type="EMBL" id="WPHG01000004">
    <property type="protein sequence ID" value="MVA98838.1"/>
    <property type="molecule type" value="Genomic_DNA"/>
</dbReference>
<protein>
    <recommendedName>
        <fullName evidence="4">Tip attachment protein J domain-containing protein</fullName>
    </recommendedName>
</protein>
<sequence length="672" mass="71909">MLKKLLLAGASLLAMTVHAWADPVSLGSLIITGFLNTGLGALLPAVSAATIGSTVLAAASIGAGLLSSALGRRKLPRPGDQKSTIRAEEVSEFNGIGRAEAPTVLLYGNSSGKTIYRLFGHVRGEIDYVEAYYINGQEAVVHTDGKVLTPPFGDPPTFDGGTGIISAVNSRVTLKEKDGSDTDTAWSDLTAAFPTLWTSDHTVPGIAQTLMIISSPGIADDPEEYQKLFSNGPELELIKLMRMPPVYDPRQDSTNGGSGSQRFADKSTWEWTQNGILNAVAVDARLYGRAQADYDWTLIASEATRAEAAVTVPGGTEQRSRAGGVWAAEGARGDILIDLLESIGAQRRKSADDKYWFQLVDDEPEAEIAFTDDDIYSVSWKPGPDAVERPNIVNIKYYSSERRYKIAEIPLHEISGGSYSGADWSRNEDEIDAYGEKALDLELGLCPSAYQAQRIGRRKFAMECADVGEIVTKMSGWAALRLLYADITIGGVAQRCEIGAPVANGKTGKVTIPFKVIPSLEAMEAADYADPAPEVPPIPINSEIATPSAPTEALQITYPDASKEVRVALGTVSGADRYAPIMREYTAYPNRPERWQVMNCYPGSRVGWLVEDLAGDPLDFRYMAYNSGSGEPSDYGAALEIDDTPGLGVDNTACGPVTISNIVYDAGGGGGP</sequence>
<accession>A0A844QLB1</accession>
<dbReference type="AlphaFoldDB" id="A0A844QLB1"/>
<dbReference type="RefSeq" id="WP_156713819.1">
    <property type="nucleotide sequence ID" value="NZ_WPHG01000004.1"/>
</dbReference>